<proteinExistence type="predicted"/>
<dbReference type="AlphaFoldDB" id="A0A6M3J956"/>
<protein>
    <submittedName>
        <fullName evidence="1">Uncharacterized protein</fullName>
    </submittedName>
</protein>
<reference evidence="1" key="1">
    <citation type="submission" date="2020-03" db="EMBL/GenBank/DDBJ databases">
        <title>The deep terrestrial virosphere.</title>
        <authorList>
            <person name="Holmfeldt K."/>
            <person name="Nilsson E."/>
            <person name="Simone D."/>
            <person name="Lopez-Fernandez M."/>
            <person name="Wu X."/>
            <person name="de Brujin I."/>
            <person name="Lundin D."/>
            <person name="Andersson A."/>
            <person name="Bertilsson S."/>
            <person name="Dopson M."/>
        </authorList>
    </citation>
    <scope>NUCLEOTIDE SEQUENCE</scope>
    <source>
        <strain evidence="1">MM415B00353</strain>
    </source>
</reference>
<accession>A0A6M3J956</accession>
<gene>
    <name evidence="1" type="ORF">MM415B00353_0033</name>
</gene>
<dbReference type="EMBL" id="MT141554">
    <property type="protein sequence ID" value="QJA66386.1"/>
    <property type="molecule type" value="Genomic_DNA"/>
</dbReference>
<sequence length="58" mass="6655">MTQPFSCAYCMEVEERGEPVCSATGQPYVDYICINPECRCYIDSCPMEECEYSKEEHG</sequence>
<name>A0A6M3J956_9ZZZZ</name>
<evidence type="ECO:0000313" key="1">
    <source>
        <dbReference type="EMBL" id="QJA66386.1"/>
    </source>
</evidence>
<organism evidence="1">
    <name type="scientific">viral metagenome</name>
    <dbReference type="NCBI Taxonomy" id="1070528"/>
    <lineage>
        <taxon>unclassified sequences</taxon>
        <taxon>metagenomes</taxon>
        <taxon>organismal metagenomes</taxon>
    </lineage>
</organism>